<proteinExistence type="predicted"/>
<dbReference type="Proteomes" id="UP000316213">
    <property type="component" value="Unassembled WGS sequence"/>
</dbReference>
<keyword evidence="3" id="KW-1185">Reference proteome</keyword>
<feature type="domain" description="Putative restriction endonuclease" evidence="1">
    <location>
        <begin position="40"/>
        <end position="206"/>
    </location>
</feature>
<dbReference type="Gene3D" id="3.90.1570.10">
    <property type="entry name" value="tt1808, chain A"/>
    <property type="match status" value="1"/>
</dbReference>
<dbReference type="InterPro" id="IPR008538">
    <property type="entry name" value="Uma2"/>
</dbReference>
<dbReference type="InterPro" id="IPR011335">
    <property type="entry name" value="Restrct_endonuc-II-like"/>
</dbReference>
<reference evidence="2 3" key="1">
    <citation type="submission" date="2019-02" db="EMBL/GenBank/DDBJ databases">
        <title>Deep-cultivation of Planctomycetes and their phenomic and genomic characterization uncovers novel biology.</title>
        <authorList>
            <person name="Wiegand S."/>
            <person name="Jogler M."/>
            <person name="Boedeker C."/>
            <person name="Pinto D."/>
            <person name="Vollmers J."/>
            <person name="Rivas-Marin E."/>
            <person name="Kohn T."/>
            <person name="Peeters S.H."/>
            <person name="Heuer A."/>
            <person name="Rast P."/>
            <person name="Oberbeckmann S."/>
            <person name="Bunk B."/>
            <person name="Jeske O."/>
            <person name="Meyerdierks A."/>
            <person name="Storesund J.E."/>
            <person name="Kallscheuer N."/>
            <person name="Luecker S."/>
            <person name="Lage O.M."/>
            <person name="Pohl T."/>
            <person name="Merkel B.J."/>
            <person name="Hornburger P."/>
            <person name="Mueller R.-W."/>
            <person name="Bruemmer F."/>
            <person name="Labrenz M."/>
            <person name="Spormann A.M."/>
            <person name="Op Den Camp H."/>
            <person name="Overmann J."/>
            <person name="Amann R."/>
            <person name="Jetten M.S.M."/>
            <person name="Mascher T."/>
            <person name="Medema M.H."/>
            <person name="Devos D.P."/>
            <person name="Kaster A.-K."/>
            <person name="Ovreas L."/>
            <person name="Rohde M."/>
            <person name="Galperin M.Y."/>
            <person name="Jogler C."/>
        </authorList>
    </citation>
    <scope>NUCLEOTIDE SEQUENCE [LARGE SCALE GENOMIC DNA]</scope>
    <source>
        <strain evidence="2 3">Pla100</strain>
    </source>
</reference>
<dbReference type="InterPro" id="IPR012296">
    <property type="entry name" value="Nuclease_put_TT1808"/>
</dbReference>
<evidence type="ECO:0000313" key="3">
    <source>
        <dbReference type="Proteomes" id="UP000316213"/>
    </source>
</evidence>
<evidence type="ECO:0000313" key="2">
    <source>
        <dbReference type="EMBL" id="TWT88042.1"/>
    </source>
</evidence>
<accession>A0A5C5ZKU8</accession>
<dbReference type="EMBL" id="SJPM01000022">
    <property type="protein sequence ID" value="TWT88042.1"/>
    <property type="molecule type" value="Genomic_DNA"/>
</dbReference>
<dbReference type="Pfam" id="PF05685">
    <property type="entry name" value="Uma2"/>
    <property type="match status" value="1"/>
</dbReference>
<protein>
    <recommendedName>
        <fullName evidence="1">Putative restriction endonuclease domain-containing protein</fullName>
    </recommendedName>
</protein>
<dbReference type="CDD" id="cd06260">
    <property type="entry name" value="DUF820-like"/>
    <property type="match status" value="1"/>
</dbReference>
<evidence type="ECO:0000259" key="1">
    <source>
        <dbReference type="Pfam" id="PF05685"/>
    </source>
</evidence>
<dbReference type="PANTHER" id="PTHR34107:SF4">
    <property type="entry name" value="SLL1222 PROTEIN"/>
    <property type="match status" value="1"/>
</dbReference>
<organism evidence="2 3">
    <name type="scientific">Neorhodopirellula pilleata</name>
    <dbReference type="NCBI Taxonomy" id="2714738"/>
    <lineage>
        <taxon>Bacteria</taxon>
        <taxon>Pseudomonadati</taxon>
        <taxon>Planctomycetota</taxon>
        <taxon>Planctomycetia</taxon>
        <taxon>Pirellulales</taxon>
        <taxon>Pirellulaceae</taxon>
        <taxon>Neorhodopirellula</taxon>
    </lineage>
</organism>
<comment type="caution">
    <text evidence="2">The sequence shown here is derived from an EMBL/GenBank/DDBJ whole genome shotgun (WGS) entry which is preliminary data.</text>
</comment>
<name>A0A5C5ZKU8_9BACT</name>
<dbReference type="RefSeq" id="WP_146582145.1">
    <property type="nucleotide sequence ID" value="NZ_SJPM01000022.1"/>
</dbReference>
<gene>
    <name evidence="2" type="ORF">Pla100_57730</name>
</gene>
<dbReference type="SUPFAM" id="SSF52980">
    <property type="entry name" value="Restriction endonuclease-like"/>
    <property type="match status" value="1"/>
</dbReference>
<dbReference type="PANTHER" id="PTHR34107">
    <property type="entry name" value="SLL0198 PROTEIN-RELATED"/>
    <property type="match status" value="1"/>
</dbReference>
<dbReference type="OrthoDB" id="280487at2"/>
<sequence length="219" mass="25234">MSQAFDPFDSVAPRLPSKDGEPAWEAAYFFAPQGRWSEETFLQFHTNQMAELVEGRLEILPMLTWLHQLILEFLFDRFRDHVRQQKLGGKMLMAPLPIKLFPGTIREPDLLYVRPENIPADIRGYPDKIDLAIEIVSEDLKSRQRDYEEKRIDYAKAGVSEYWIVDPQEQVVSVLTLQDAQYQIDQECRVGETAKSRLLSGLAIPVDDIWALGNSKNQP</sequence>
<dbReference type="AlphaFoldDB" id="A0A5C5ZKU8"/>